<dbReference type="PANTHER" id="PTHR47245:SF2">
    <property type="entry name" value="PEPTIDYL-PROLYL CIS-TRANS ISOMERASE HP_0175-RELATED"/>
    <property type="match status" value="1"/>
</dbReference>
<organism evidence="2">
    <name type="scientific">hydrothermal vent metagenome</name>
    <dbReference type="NCBI Taxonomy" id="652676"/>
    <lineage>
        <taxon>unclassified sequences</taxon>
        <taxon>metagenomes</taxon>
        <taxon>ecological metagenomes</taxon>
    </lineage>
</organism>
<reference evidence="2" key="1">
    <citation type="submission" date="2018-06" db="EMBL/GenBank/DDBJ databases">
        <authorList>
            <person name="Zhirakovskaya E."/>
        </authorList>
    </citation>
    <scope>NUCLEOTIDE SEQUENCE</scope>
</reference>
<dbReference type="Gene3D" id="1.10.8.1040">
    <property type="match status" value="1"/>
</dbReference>
<dbReference type="Pfam" id="PF00639">
    <property type="entry name" value="Rotamase"/>
    <property type="match status" value="1"/>
</dbReference>
<dbReference type="Gene3D" id="3.10.50.40">
    <property type="match status" value="1"/>
</dbReference>
<dbReference type="SUPFAM" id="SSF54534">
    <property type="entry name" value="FKBP-like"/>
    <property type="match status" value="1"/>
</dbReference>
<sequence>MFRRLLLLAATLALVGAACSTTSRVLATVDGKDITYEDLNVLLTGEETTVLDSETMRQNLSTYIIQGVIIREAEALVGRSITDAEAADFVTNPPFEYEATIRNVESDSRFTDLAVNRQAKLLIARQIVAQSQIAEDETFAVDIWNNNRAVLYVGCVRQIRTETEAEARAAYDRIIAGEDFVTVAEEVTLDTQLGGNFIPDDNGQCPRPLSGFLDQFTEAAINAEIGVVTEPIATDAGFHLLLVESRIGPESFEEWAADPLSFVTPGQIGDVFVPWYNDRLLEADIVVNEEIGTWSQAGIGITPPEN</sequence>
<feature type="domain" description="PpiC" evidence="1">
    <location>
        <begin position="156"/>
        <end position="245"/>
    </location>
</feature>
<dbReference type="EMBL" id="UOEK01000012">
    <property type="protein sequence ID" value="VAV91579.1"/>
    <property type="molecule type" value="Genomic_DNA"/>
</dbReference>
<dbReference type="AlphaFoldDB" id="A0A3B0RHW5"/>
<evidence type="ECO:0000259" key="1">
    <source>
        <dbReference type="PROSITE" id="PS50198"/>
    </source>
</evidence>
<dbReference type="PANTHER" id="PTHR47245">
    <property type="entry name" value="PEPTIDYLPROLYL ISOMERASE"/>
    <property type="match status" value="1"/>
</dbReference>
<dbReference type="InterPro" id="IPR000297">
    <property type="entry name" value="PPIase_PpiC"/>
</dbReference>
<protein>
    <recommendedName>
        <fullName evidence="1">PpiC domain-containing protein</fullName>
    </recommendedName>
</protein>
<accession>A0A3B0RHW5</accession>
<dbReference type="GO" id="GO:0003755">
    <property type="term" value="F:peptidyl-prolyl cis-trans isomerase activity"/>
    <property type="evidence" value="ECO:0007669"/>
    <property type="project" value="InterPro"/>
</dbReference>
<dbReference type="PROSITE" id="PS50198">
    <property type="entry name" value="PPIC_PPIASE_2"/>
    <property type="match status" value="1"/>
</dbReference>
<dbReference type="PROSITE" id="PS51257">
    <property type="entry name" value="PROKAR_LIPOPROTEIN"/>
    <property type="match status" value="1"/>
</dbReference>
<gene>
    <name evidence="2" type="ORF">MNBD_ACTINO02-1563</name>
</gene>
<name>A0A3B0RHW5_9ZZZZ</name>
<dbReference type="InterPro" id="IPR046357">
    <property type="entry name" value="PPIase_dom_sf"/>
</dbReference>
<dbReference type="InterPro" id="IPR050245">
    <property type="entry name" value="PrsA_foldase"/>
</dbReference>
<proteinExistence type="predicted"/>
<evidence type="ECO:0000313" key="2">
    <source>
        <dbReference type="EMBL" id="VAV91579.1"/>
    </source>
</evidence>